<keyword evidence="2" id="KW-1133">Transmembrane helix</keyword>
<protein>
    <submittedName>
        <fullName evidence="3">Uncharacterized protein</fullName>
    </submittedName>
</protein>
<dbReference type="EMBL" id="LDRC01000010">
    <property type="protein sequence ID" value="KTR53776.1"/>
    <property type="molecule type" value="Genomic_DNA"/>
</dbReference>
<evidence type="ECO:0000256" key="2">
    <source>
        <dbReference type="SAM" id="Phobius"/>
    </source>
</evidence>
<proteinExistence type="predicted"/>
<evidence type="ECO:0000256" key="1">
    <source>
        <dbReference type="SAM" id="MobiDB-lite"/>
    </source>
</evidence>
<dbReference type="OrthoDB" id="8444614at2"/>
<reference evidence="3 4" key="1">
    <citation type="journal article" date="2016" name="Front. Microbiol.">
        <title>Genomic Resource of Rice Seed Associated Bacteria.</title>
        <authorList>
            <person name="Midha S."/>
            <person name="Bansal K."/>
            <person name="Sharma S."/>
            <person name="Kumar N."/>
            <person name="Patil P.P."/>
            <person name="Chaudhry V."/>
            <person name="Patil P.B."/>
        </authorList>
    </citation>
    <scope>NUCLEOTIDE SEQUENCE [LARGE SCALE GENOMIC DNA]</scope>
    <source>
        <strain evidence="3 4">NS359</strain>
    </source>
</reference>
<dbReference type="RefSeq" id="WP_058748766.1">
    <property type="nucleotide sequence ID" value="NZ_LDRC01000010.1"/>
</dbReference>
<comment type="caution">
    <text evidence="3">The sequence shown here is derived from an EMBL/GenBank/DDBJ whole genome shotgun (WGS) entry which is preliminary data.</text>
</comment>
<evidence type="ECO:0000313" key="4">
    <source>
        <dbReference type="Proteomes" id="UP000072763"/>
    </source>
</evidence>
<keyword evidence="2" id="KW-0812">Transmembrane</keyword>
<dbReference type="STRING" id="465820.NS263_05930"/>
<organism evidence="3 4">
    <name type="scientific">Curtobacterium oceanosedimentum</name>
    <dbReference type="NCBI Taxonomy" id="465820"/>
    <lineage>
        <taxon>Bacteria</taxon>
        <taxon>Bacillati</taxon>
        <taxon>Actinomycetota</taxon>
        <taxon>Actinomycetes</taxon>
        <taxon>Micrococcales</taxon>
        <taxon>Microbacteriaceae</taxon>
        <taxon>Curtobacterium</taxon>
    </lineage>
</organism>
<keyword evidence="2" id="KW-0472">Membrane</keyword>
<name>A0A147DTU1_9MICO</name>
<feature type="transmembrane region" description="Helical" evidence="2">
    <location>
        <begin position="12"/>
        <end position="35"/>
    </location>
</feature>
<feature type="region of interest" description="Disordered" evidence="1">
    <location>
        <begin position="285"/>
        <end position="306"/>
    </location>
</feature>
<evidence type="ECO:0000313" key="3">
    <source>
        <dbReference type="EMBL" id="KTR53776.1"/>
    </source>
</evidence>
<dbReference type="AlphaFoldDB" id="A0A147DTU1"/>
<dbReference type="PATRIC" id="fig|465820.4.peg.61"/>
<accession>A0A147DTU1</accession>
<dbReference type="Proteomes" id="UP000072763">
    <property type="component" value="Unassembled WGS sequence"/>
</dbReference>
<sequence length="306" mass="31851">MTWSFLTPESHLLLTMSVVVFLGALAVVVPTIVALRRRTSTDALVWADQVRRDPAAAWAVDRVLRGIEASCAGAGVLFPGAVRITIGQTVRIDVASPTIAPPAPWTATPDGRTWSAPMWALQAVPLVGGAPVEFATAVPVGTREDETVVVDLRRVRGIVALRGEGAARAALLVRVVEQFTAAPWAAGTTVLEVGSPVGVGTAVTVHEAIAAVTADATPGLLVVSRVPAGADGRELARLLERPGGRWACIAAAPDPLARWTIAVRRDGTHVSDELGTLQWAALGRSVPVDPAGPVDGQVPADAREQT</sequence>
<gene>
    <name evidence="3" type="ORF">NS359_01860</name>
</gene>